<name>A0AAQ3RUZ2_VIGMU</name>
<evidence type="ECO:0000256" key="1">
    <source>
        <dbReference type="SAM" id="MobiDB-lite"/>
    </source>
</evidence>
<organism evidence="2 3">
    <name type="scientific">Vigna mungo</name>
    <name type="common">Black gram</name>
    <name type="synonym">Phaseolus mungo</name>
    <dbReference type="NCBI Taxonomy" id="3915"/>
    <lineage>
        <taxon>Eukaryota</taxon>
        <taxon>Viridiplantae</taxon>
        <taxon>Streptophyta</taxon>
        <taxon>Embryophyta</taxon>
        <taxon>Tracheophyta</taxon>
        <taxon>Spermatophyta</taxon>
        <taxon>Magnoliopsida</taxon>
        <taxon>eudicotyledons</taxon>
        <taxon>Gunneridae</taxon>
        <taxon>Pentapetalae</taxon>
        <taxon>rosids</taxon>
        <taxon>fabids</taxon>
        <taxon>Fabales</taxon>
        <taxon>Fabaceae</taxon>
        <taxon>Papilionoideae</taxon>
        <taxon>50 kb inversion clade</taxon>
        <taxon>NPAAA clade</taxon>
        <taxon>indigoferoid/millettioid clade</taxon>
        <taxon>Phaseoleae</taxon>
        <taxon>Vigna</taxon>
    </lineage>
</organism>
<reference evidence="2 3" key="1">
    <citation type="journal article" date="2023" name="Life. Sci Alliance">
        <title>Evolutionary insights into 3D genome organization and epigenetic landscape of Vigna mungo.</title>
        <authorList>
            <person name="Junaid A."/>
            <person name="Singh B."/>
            <person name="Bhatia S."/>
        </authorList>
    </citation>
    <scope>NUCLEOTIDE SEQUENCE [LARGE SCALE GENOMIC DNA]</scope>
    <source>
        <strain evidence="2">Urdbean</strain>
    </source>
</reference>
<protein>
    <submittedName>
        <fullName evidence="2">Uncharacterized protein</fullName>
    </submittedName>
</protein>
<dbReference type="EMBL" id="CP144695">
    <property type="protein sequence ID" value="WVZ08829.1"/>
    <property type="molecule type" value="Genomic_DNA"/>
</dbReference>
<feature type="compositionally biased region" description="Polar residues" evidence="1">
    <location>
        <begin position="129"/>
        <end position="145"/>
    </location>
</feature>
<evidence type="ECO:0000313" key="2">
    <source>
        <dbReference type="EMBL" id="WVZ08829.1"/>
    </source>
</evidence>
<proteinExistence type="predicted"/>
<evidence type="ECO:0000313" key="3">
    <source>
        <dbReference type="Proteomes" id="UP001374535"/>
    </source>
</evidence>
<sequence length="145" mass="15743">MVVIGLGGSLDMEKHSMHGNDRLVEDGNIDNMTKLQCGKSMVRLLFVACIDKECNPNGLGDMKISVKDLIVTMPASLHKKSFCIPSLVFKVDIGPPTNELVRAFSKPHVAHDPCGQSNKDSKVVGPSKKPTTYAFNNATTTPMED</sequence>
<dbReference type="Proteomes" id="UP001374535">
    <property type="component" value="Chromosome 6"/>
</dbReference>
<gene>
    <name evidence="2" type="ORF">V8G54_022175</name>
</gene>
<accession>A0AAQ3RUZ2</accession>
<feature type="region of interest" description="Disordered" evidence="1">
    <location>
        <begin position="111"/>
        <end position="145"/>
    </location>
</feature>
<dbReference type="AlphaFoldDB" id="A0AAQ3RUZ2"/>
<keyword evidence="3" id="KW-1185">Reference proteome</keyword>